<dbReference type="InterPro" id="IPR013221">
    <property type="entry name" value="Mur_ligase_cen"/>
</dbReference>
<comment type="catalytic activity">
    <reaction evidence="1">
        <text>beta-D-GlcNAc-(1-&gt;4)-Mur2Ac(oyl-L-Ala-gamma-D-O-P-Glu-L-Lys-D-Ala-D-Ala)-di-trans,octa-cis-undecaprenyl diphosphate + NH4(+) = beta-D-GlcNAc-(1-&gt;4)-Mur2Ac(oyl-L-Ala-D-isoglutaminyl-L-Lys-D-Ala-D-Ala)-di-trans,octa-cis-undecaprenyl diphosphate + phosphate + H(+)</text>
        <dbReference type="Rhea" id="RHEA:57932"/>
        <dbReference type="ChEBI" id="CHEBI:15378"/>
        <dbReference type="ChEBI" id="CHEBI:28938"/>
        <dbReference type="ChEBI" id="CHEBI:43474"/>
        <dbReference type="ChEBI" id="CHEBI:62233"/>
        <dbReference type="ChEBI" id="CHEBI:143132"/>
    </reaction>
</comment>
<dbReference type="Pfam" id="PF08245">
    <property type="entry name" value="Mur_ligase_M"/>
    <property type="match status" value="1"/>
</dbReference>
<evidence type="ECO:0000313" key="4">
    <source>
        <dbReference type="EMBL" id="EEZ60470.1"/>
    </source>
</evidence>
<feature type="active site" evidence="1">
    <location>
        <position position="362"/>
    </location>
</feature>
<keyword evidence="1" id="KW-0479">Metal-binding</keyword>
<protein>
    <recommendedName>
        <fullName evidence="1">Lipid II isoglutaminyl synthase (glutamine-hydrolyzing) subunit MurT</fullName>
        <ecNumber evidence="1">6.3.5.13</ecNumber>
    </recommendedName>
</protein>
<proteinExistence type="inferred from homology"/>
<dbReference type="eggNOG" id="COG0771">
    <property type="taxonomic scope" value="Bacteria"/>
</dbReference>
<evidence type="ECO:0000259" key="3">
    <source>
        <dbReference type="Pfam" id="PF08353"/>
    </source>
</evidence>
<keyword evidence="1" id="KW-0573">Peptidoglycan synthesis</keyword>
<comment type="catalytic activity">
    <reaction evidence="1">
        <text>beta-D-GlcNAc-(1-&gt;4)-Mur2Ac(oyl-L-Ala-gamma-D-Glu-L-Lys-D-Ala-D-Ala)-di-trans,octa-cis-undecaprenyl diphosphate + ATP = beta-D-GlcNAc-(1-&gt;4)-Mur2Ac(oyl-L-Ala-gamma-D-O-P-Glu-L-Lys-D-Ala-D-Ala)-di-trans,octa-cis-undecaprenyl diphosphate + ADP</text>
        <dbReference type="Rhea" id="RHEA:59488"/>
        <dbReference type="ChEBI" id="CHEBI:30616"/>
        <dbReference type="ChEBI" id="CHEBI:60033"/>
        <dbReference type="ChEBI" id="CHEBI:143132"/>
        <dbReference type="ChEBI" id="CHEBI:456216"/>
    </reaction>
</comment>
<feature type="domain" description="Lipid II isoglutaminyl synthase (glutamine-hydrolyzing) subunit MurT C-terminal" evidence="3">
    <location>
        <begin position="327"/>
        <end position="432"/>
    </location>
</feature>
<feature type="binding site" evidence="1">
    <location>
        <position position="216"/>
    </location>
    <ligand>
        <name>Zn(2+)</name>
        <dbReference type="ChEBI" id="CHEBI:29105"/>
    </ligand>
</feature>
<feature type="domain" description="Mur ligase central" evidence="2">
    <location>
        <begin position="56"/>
        <end position="287"/>
    </location>
</feature>
<dbReference type="Pfam" id="PF08353">
    <property type="entry name" value="MurT_C"/>
    <property type="match status" value="1"/>
</dbReference>
<feature type="binding site" evidence="1">
    <location>
        <position position="213"/>
    </location>
    <ligand>
        <name>Zn(2+)</name>
        <dbReference type="ChEBI" id="CHEBI:29105"/>
    </ligand>
</feature>
<dbReference type="STRING" id="649764.HMPREF0762_01949"/>
<comment type="similarity">
    <text evidence="1">Belongs to the MurCDEF family. MurT subfamily.</text>
</comment>
<reference evidence="4" key="1">
    <citation type="submission" date="2009-10" db="EMBL/GenBank/DDBJ databases">
        <authorList>
            <person name="Weinstock G."/>
            <person name="Sodergren E."/>
            <person name="Clifton S."/>
            <person name="Fulton L."/>
            <person name="Fulton B."/>
            <person name="Courtney L."/>
            <person name="Fronick C."/>
            <person name="Harrison M."/>
            <person name="Strong C."/>
            <person name="Farmer C."/>
            <person name="Delahaunty K."/>
            <person name="Markovic C."/>
            <person name="Hall O."/>
            <person name="Minx P."/>
            <person name="Tomlinson C."/>
            <person name="Mitreva M."/>
            <person name="Nelson J."/>
            <person name="Hou S."/>
            <person name="Wollam A."/>
            <person name="Pepin K.H."/>
            <person name="Johnson M."/>
            <person name="Bhonagiri V."/>
            <person name="Nash W.E."/>
            <person name="Warren W."/>
            <person name="Chinwalla A."/>
            <person name="Mardis E.R."/>
            <person name="Wilson R.K."/>
        </authorList>
    </citation>
    <scope>NUCLEOTIDE SEQUENCE [LARGE SCALE GENOMIC DNA]</scope>
    <source>
        <strain evidence="4">ATCC 700122</strain>
    </source>
</reference>
<dbReference type="InterPro" id="IPR013564">
    <property type="entry name" value="MurT_C"/>
</dbReference>
<gene>
    <name evidence="1" type="primary">murT</name>
    <name evidence="4" type="ORF">HMPREF0762_01949</name>
</gene>
<dbReference type="RefSeq" id="WP_006363236.1">
    <property type="nucleotide sequence ID" value="NZ_GG700631.1"/>
</dbReference>
<dbReference type="HOGENOM" id="CLU_041534_0_0_11"/>
<evidence type="ECO:0000313" key="5">
    <source>
        <dbReference type="Proteomes" id="UP000006001"/>
    </source>
</evidence>
<comment type="function">
    <text evidence="1">The lipid II isoglutaminyl synthase complex catalyzes the formation of alpha-D-isoglutamine in the cell wall lipid II stem peptide. The MurT subunit catalyzes the ATP-dependent amidation of D-glutamate residue of lipid II, converting it to an isoglutamine residue.</text>
</comment>
<keyword evidence="1" id="KW-0067">ATP-binding</keyword>
<dbReference type="EMBL" id="ACUX02000019">
    <property type="protein sequence ID" value="EEZ60470.1"/>
    <property type="molecule type" value="Genomic_DNA"/>
</dbReference>
<dbReference type="GO" id="GO:0009252">
    <property type="term" value="P:peptidoglycan biosynthetic process"/>
    <property type="evidence" value="ECO:0007669"/>
    <property type="project" value="UniProtKB-UniRule"/>
</dbReference>
<comment type="pathway">
    <text evidence="1">Cell wall biogenesis; peptidoglycan biosynthesis.</text>
</comment>
<dbReference type="UniPathway" id="UPA00219"/>
<keyword evidence="1 4" id="KW-0436">Ligase</keyword>
<dbReference type="InterPro" id="IPR043703">
    <property type="entry name" value="Lipid_II_synth_MurT"/>
</dbReference>
<dbReference type="GeneID" id="85008017"/>
<dbReference type="SUPFAM" id="SSF53623">
    <property type="entry name" value="MurD-like peptide ligases, catalytic domain"/>
    <property type="match status" value="1"/>
</dbReference>
<keyword evidence="1" id="KW-0961">Cell wall biogenesis/degradation</keyword>
<dbReference type="OrthoDB" id="9803907at2"/>
<evidence type="ECO:0000259" key="2">
    <source>
        <dbReference type="Pfam" id="PF08245"/>
    </source>
</evidence>
<comment type="catalytic activity">
    <reaction evidence="1">
        <text>beta-D-GlcNAc-(1-&gt;4)-Mur2Ac(oyl-L-Ala-gamma-D-Glu-L-Lys-D-Ala-D-Ala)-di-trans,octa-cis-undecaprenyl diphosphate + L-glutamine + ATP + H2O = beta-D-GlcNAc-(1-&gt;4)-Mur2Ac(oyl-L-Ala-D-isoglutaminyl-L-Lys-D-Ala-D-Ala)-di-trans,octa-cis-undecaprenyl diphosphate + L-glutamate + ADP + phosphate + H(+)</text>
        <dbReference type="Rhea" id="RHEA:57928"/>
        <dbReference type="ChEBI" id="CHEBI:15377"/>
        <dbReference type="ChEBI" id="CHEBI:15378"/>
        <dbReference type="ChEBI" id="CHEBI:29985"/>
        <dbReference type="ChEBI" id="CHEBI:30616"/>
        <dbReference type="ChEBI" id="CHEBI:43474"/>
        <dbReference type="ChEBI" id="CHEBI:58359"/>
        <dbReference type="ChEBI" id="CHEBI:60033"/>
        <dbReference type="ChEBI" id="CHEBI:62233"/>
        <dbReference type="ChEBI" id="CHEBI:456216"/>
        <dbReference type="EC" id="6.3.5.13"/>
    </reaction>
</comment>
<dbReference type="GO" id="GO:0005524">
    <property type="term" value="F:ATP binding"/>
    <property type="evidence" value="ECO:0007669"/>
    <property type="project" value="UniProtKB-UniRule"/>
</dbReference>
<dbReference type="AlphaFoldDB" id="D0WJC2"/>
<dbReference type="HAMAP" id="MF_02214">
    <property type="entry name" value="Lipid_II_synth_MurT"/>
    <property type="match status" value="1"/>
</dbReference>
<dbReference type="GO" id="GO:0016881">
    <property type="term" value="F:acid-amino acid ligase activity"/>
    <property type="evidence" value="ECO:0007669"/>
    <property type="project" value="InterPro"/>
</dbReference>
<organism evidence="4 5">
    <name type="scientific">Slackia exigua (strain ATCC 700122 / DSM 15923 / CIP 105133 / JCM 11022 / KCTC 5966 / S-7)</name>
    <dbReference type="NCBI Taxonomy" id="649764"/>
    <lineage>
        <taxon>Bacteria</taxon>
        <taxon>Bacillati</taxon>
        <taxon>Actinomycetota</taxon>
        <taxon>Coriobacteriia</taxon>
        <taxon>Eggerthellales</taxon>
        <taxon>Eggerthellaceae</taxon>
        <taxon>Slackia</taxon>
    </lineage>
</organism>
<dbReference type="PANTHER" id="PTHR23135">
    <property type="entry name" value="MUR LIGASE FAMILY MEMBER"/>
    <property type="match status" value="1"/>
</dbReference>
<keyword evidence="5" id="KW-1185">Reference proteome</keyword>
<keyword evidence="1" id="KW-0133">Cell shape</keyword>
<dbReference type="GO" id="GO:0140282">
    <property type="term" value="F:carbon-nitrogen ligase activity on lipid II"/>
    <property type="evidence" value="ECO:0007669"/>
    <property type="project" value="UniProtKB-UniRule"/>
</dbReference>
<dbReference type="GO" id="GO:0008360">
    <property type="term" value="P:regulation of cell shape"/>
    <property type="evidence" value="ECO:0007669"/>
    <property type="project" value="UniProtKB-KW"/>
</dbReference>
<comment type="subunit">
    <text evidence="1">Forms a heterodimer with GatD.</text>
</comment>
<name>D0WJC2_SLAES</name>
<dbReference type="PANTHER" id="PTHR23135:SF7">
    <property type="entry name" value="LIPID II ISOGLUTAMINYL SYNTHASE (GLUTAMINE-HYDROLYZING) SUBUNIT MURT"/>
    <property type="match status" value="1"/>
</dbReference>
<dbReference type="Proteomes" id="UP000006001">
    <property type="component" value="Unassembled WGS sequence"/>
</dbReference>
<feature type="binding site" evidence="1">
    <location>
        <position position="235"/>
    </location>
    <ligand>
        <name>Zn(2+)</name>
        <dbReference type="ChEBI" id="CHEBI:29105"/>
    </ligand>
</feature>
<evidence type="ECO:0000256" key="1">
    <source>
        <dbReference type="HAMAP-Rule" id="MF_02214"/>
    </source>
</evidence>
<comment type="caution">
    <text evidence="4">The sequence shown here is derived from an EMBL/GenBank/DDBJ whole genome shotgun (WGS) entry which is preliminary data.</text>
</comment>
<feature type="binding site" evidence="1">
    <location>
        <position position="238"/>
    </location>
    <ligand>
        <name>Zn(2+)</name>
        <dbReference type="ChEBI" id="CHEBI:29105"/>
    </ligand>
</feature>
<dbReference type="EC" id="6.3.5.13" evidence="1"/>
<dbReference type="Gene3D" id="3.40.1190.10">
    <property type="entry name" value="Mur-like, catalytic domain"/>
    <property type="match status" value="1"/>
</dbReference>
<keyword evidence="1" id="KW-0862">Zinc</keyword>
<dbReference type="GO" id="GO:0008270">
    <property type="term" value="F:zinc ion binding"/>
    <property type="evidence" value="ECO:0007669"/>
    <property type="project" value="UniProtKB-UniRule"/>
</dbReference>
<dbReference type="GO" id="GO:0071555">
    <property type="term" value="P:cell wall organization"/>
    <property type="evidence" value="ECO:0007669"/>
    <property type="project" value="UniProtKB-KW"/>
</dbReference>
<sequence>MRLRSSFAAFMGRSARWAGLTFMHRAAGNIPGSIALRLDRDVLAGLTESTEVVSVVAGTNGKTTTNNLIADCLATSGRPLRCNREGNNLESGVVTSMLVKPVRVGAAAESDVPIATFECDEMYTRFVVPKARPRFFLLLNLFRDQLDRFGEIDHIQDVVAGALASSPETAFVYNGDDPLCAGIAERIGNPKVAFGISSDLGLAADRISESRFCQSCGAQLDYDYIHYGQLGSYRCPQCGWKRPDLRFEAKNVRLDAGELVFDIDGCQVRTGQTGTYMLYNVLAAYAVSMLSGLVSFEGFQRAVSAYHPENGRLQTYELGNRAVMTNLAKNPTGFNQNIGIVLTERGRVLALFVNDNDPDGRDVSWFFDIDFERWSKIEGLKAFVGGSRAHDMQVRLKYAGIDARVVSDVRDVLNATSPEDGKVYVIANYTALPEVRRQIDAIAADPGAVAALAGGVPAVSADAEGER</sequence>
<dbReference type="InterPro" id="IPR036565">
    <property type="entry name" value="Mur-like_cat_sf"/>
</dbReference>
<accession>D0WJC2</accession>
<keyword evidence="1" id="KW-0547">Nucleotide-binding</keyword>